<organism evidence="3 4">
    <name type="scientific">Methanobrevibacter woesei</name>
    <dbReference type="NCBI Taxonomy" id="190976"/>
    <lineage>
        <taxon>Archaea</taxon>
        <taxon>Methanobacteriati</taxon>
        <taxon>Methanobacteriota</taxon>
        <taxon>Methanomada group</taxon>
        <taxon>Methanobacteria</taxon>
        <taxon>Methanobacteriales</taxon>
        <taxon>Methanobacteriaceae</taxon>
        <taxon>Methanobrevibacter</taxon>
    </lineage>
</organism>
<dbReference type="RefSeq" id="WP_116669730.1">
    <property type="nucleotide sequence ID" value="NZ_MZGU01000004.1"/>
</dbReference>
<dbReference type="AlphaFoldDB" id="A0A2U1S7T4"/>
<dbReference type="Pfam" id="PF04289">
    <property type="entry name" value="DUF447_N"/>
    <property type="match status" value="1"/>
</dbReference>
<reference evidence="3 4" key="1">
    <citation type="submission" date="2017-03" db="EMBL/GenBank/DDBJ databases">
        <title>Genome sequence of Methanobrevibacter wosei.</title>
        <authorList>
            <person name="Poehlein A."/>
            <person name="Seedorf H."/>
            <person name="Daniel R."/>
        </authorList>
    </citation>
    <scope>NUCLEOTIDE SEQUENCE [LARGE SCALE GENOMIC DNA]</scope>
    <source>
        <strain evidence="3 4">DSM 11979</strain>
    </source>
</reference>
<feature type="domain" description="DUF447" evidence="2">
    <location>
        <begin position="146"/>
        <end position="200"/>
    </location>
</feature>
<dbReference type="InterPro" id="IPR049288">
    <property type="entry name" value="DUF447_C"/>
</dbReference>
<dbReference type="Gene3D" id="2.30.110.10">
    <property type="entry name" value="Electron Transport, Fmn-binding Protein, Chain A"/>
    <property type="match status" value="1"/>
</dbReference>
<sequence length="207" mass="23863">MEFNLEGIGIEKGLQYECIYTTENSKGEKNAGPFGFKYLGDDKVSCTLFEGSQTLKNIMETKKYTVNITEDPLIFTYATIGNLPDEYFDDELAVIKDVPAYLTIEVESIEEADKDKFPLKNEKSLYLIEGKITDMKINNRCAHAYNRGLSSLIECLVNYSRYFIVDDEMKAFYENRLDENQRIINKVSDKKTQEAIAYLKDNMLKNK</sequence>
<evidence type="ECO:0000313" key="3">
    <source>
        <dbReference type="EMBL" id="PWB86091.1"/>
    </source>
</evidence>
<proteinExistence type="predicted"/>
<evidence type="ECO:0008006" key="5">
    <source>
        <dbReference type="Google" id="ProtNLM"/>
    </source>
</evidence>
<dbReference type="InterPro" id="IPR012349">
    <property type="entry name" value="Split_barrel_FMN-bd"/>
</dbReference>
<dbReference type="Gene3D" id="1.20.58.290">
    <property type="entry name" value="Hypothetical membrane protein ta0354_69_121"/>
    <property type="match status" value="1"/>
</dbReference>
<gene>
    <name evidence="3" type="ORF">MBBWO_09450</name>
</gene>
<dbReference type="OrthoDB" id="146030at2157"/>
<evidence type="ECO:0000259" key="2">
    <source>
        <dbReference type="Pfam" id="PF20766"/>
    </source>
</evidence>
<evidence type="ECO:0000259" key="1">
    <source>
        <dbReference type="Pfam" id="PF04289"/>
    </source>
</evidence>
<name>A0A2U1S7T4_9EURY</name>
<comment type="caution">
    <text evidence="3">The sequence shown here is derived from an EMBL/GenBank/DDBJ whole genome shotgun (WGS) entry which is preliminary data.</text>
</comment>
<evidence type="ECO:0000313" key="4">
    <source>
        <dbReference type="Proteomes" id="UP000245577"/>
    </source>
</evidence>
<feature type="domain" description="DUF447" evidence="1">
    <location>
        <begin position="16"/>
        <end position="114"/>
    </location>
</feature>
<dbReference type="EMBL" id="MZGU01000004">
    <property type="protein sequence ID" value="PWB86091.1"/>
    <property type="molecule type" value="Genomic_DNA"/>
</dbReference>
<dbReference type="Proteomes" id="UP000245577">
    <property type="component" value="Unassembled WGS sequence"/>
</dbReference>
<dbReference type="Pfam" id="PF20766">
    <property type="entry name" value="DUF447_C"/>
    <property type="match status" value="1"/>
</dbReference>
<protein>
    <recommendedName>
        <fullName evidence="5">DUF447 family protein</fullName>
    </recommendedName>
</protein>
<accession>A0A2U1S7T4</accession>
<keyword evidence="4" id="KW-1185">Reference proteome</keyword>
<dbReference type="SUPFAM" id="SSF50475">
    <property type="entry name" value="FMN-binding split barrel"/>
    <property type="match status" value="1"/>
</dbReference>
<dbReference type="InterPro" id="IPR007386">
    <property type="entry name" value="DUF447_N"/>
</dbReference>